<dbReference type="NCBIfam" id="TIGR00103">
    <property type="entry name" value="DNA_YbaB_EbfC"/>
    <property type="match status" value="1"/>
</dbReference>
<organism evidence="2">
    <name type="scientific">marine sediment metagenome</name>
    <dbReference type="NCBI Taxonomy" id="412755"/>
    <lineage>
        <taxon>unclassified sequences</taxon>
        <taxon>metagenomes</taxon>
        <taxon>ecological metagenomes</taxon>
    </lineage>
</organism>
<dbReference type="InterPro" id="IPR036894">
    <property type="entry name" value="YbaB-like_sf"/>
</dbReference>
<dbReference type="Pfam" id="PF02575">
    <property type="entry name" value="YbaB_DNA_bd"/>
    <property type="match status" value="1"/>
</dbReference>
<dbReference type="PANTHER" id="PTHR33449:SF1">
    <property type="entry name" value="NUCLEOID-ASSOCIATED PROTEIN YBAB"/>
    <property type="match status" value="1"/>
</dbReference>
<comment type="caution">
    <text evidence="2">The sequence shown here is derived from an EMBL/GenBank/DDBJ whole genome shotgun (WGS) entry which is preliminary data.</text>
</comment>
<dbReference type="InterPro" id="IPR004401">
    <property type="entry name" value="YbaB/EbfC"/>
</dbReference>
<feature type="non-terminal residue" evidence="2">
    <location>
        <position position="84"/>
    </location>
</feature>
<accession>X0X6Z1</accession>
<gene>
    <name evidence="2" type="ORF">S01H1_72878</name>
</gene>
<name>X0X6Z1_9ZZZZ</name>
<dbReference type="SUPFAM" id="SSF82607">
    <property type="entry name" value="YbaB-like"/>
    <property type="match status" value="1"/>
</dbReference>
<dbReference type="PANTHER" id="PTHR33449">
    <property type="entry name" value="NUCLEOID-ASSOCIATED PROTEIN YBAB"/>
    <property type="match status" value="1"/>
</dbReference>
<proteinExistence type="inferred from homology"/>
<protein>
    <recommendedName>
        <fullName evidence="3">Nucleoid-associated protein</fullName>
    </recommendedName>
</protein>
<dbReference type="AlphaFoldDB" id="X0X6Z1"/>
<dbReference type="PIRSF" id="PIRSF004555">
    <property type="entry name" value="UCP004555"/>
    <property type="match status" value="1"/>
</dbReference>
<evidence type="ECO:0000313" key="2">
    <source>
        <dbReference type="EMBL" id="GAG38805.1"/>
    </source>
</evidence>
<reference evidence="2" key="1">
    <citation type="journal article" date="2014" name="Front. Microbiol.">
        <title>High frequency of phylogenetically diverse reductive dehalogenase-homologous genes in deep subseafloor sedimentary metagenomes.</title>
        <authorList>
            <person name="Kawai M."/>
            <person name="Futagami T."/>
            <person name="Toyoda A."/>
            <person name="Takaki Y."/>
            <person name="Nishi S."/>
            <person name="Hori S."/>
            <person name="Arai W."/>
            <person name="Tsubouchi T."/>
            <person name="Morono Y."/>
            <person name="Uchiyama I."/>
            <person name="Ito T."/>
            <person name="Fujiyama A."/>
            <person name="Inagaki F."/>
            <person name="Takami H."/>
        </authorList>
    </citation>
    <scope>NUCLEOTIDE SEQUENCE</scope>
    <source>
        <strain evidence="2">Expedition CK06-06</strain>
    </source>
</reference>
<dbReference type="GO" id="GO:0003677">
    <property type="term" value="F:DNA binding"/>
    <property type="evidence" value="ECO:0007669"/>
    <property type="project" value="UniProtKB-KW"/>
</dbReference>
<evidence type="ECO:0008006" key="3">
    <source>
        <dbReference type="Google" id="ProtNLM"/>
    </source>
</evidence>
<dbReference type="Gene3D" id="3.30.1310.10">
    <property type="entry name" value="Nucleoid-associated protein YbaB-like domain"/>
    <property type="match status" value="1"/>
</dbReference>
<keyword evidence="1" id="KW-0238">DNA-binding</keyword>
<dbReference type="GO" id="GO:0005829">
    <property type="term" value="C:cytosol"/>
    <property type="evidence" value="ECO:0007669"/>
    <property type="project" value="TreeGrafter"/>
</dbReference>
<dbReference type="HAMAP" id="MF_00274">
    <property type="entry name" value="DNA_YbaB_EbfC"/>
    <property type="match status" value="1"/>
</dbReference>
<evidence type="ECO:0000256" key="1">
    <source>
        <dbReference type="ARBA" id="ARBA00023125"/>
    </source>
</evidence>
<dbReference type="EMBL" id="BARS01048652">
    <property type="protein sequence ID" value="GAG38805.1"/>
    <property type="molecule type" value="Genomic_DNA"/>
</dbReference>
<sequence length="84" mass="9147">MAKGFGNMGNMMKQAQKMQQKMLEIQDELSKRTVEGSSGGGMVKVVANGQQDILEIKIDPEVVDPDDIELLEDLIVAAVANARE</sequence>